<evidence type="ECO:0000259" key="10">
    <source>
        <dbReference type="PROSITE" id="PS50126"/>
    </source>
</evidence>
<dbReference type="InterPro" id="IPR020568">
    <property type="entry name" value="Ribosomal_Su5_D2-typ_SF"/>
</dbReference>
<dbReference type="InterPro" id="IPR003029">
    <property type="entry name" value="S1_domain"/>
</dbReference>
<evidence type="ECO:0000256" key="2">
    <source>
        <dbReference type="ARBA" id="ARBA00022490"/>
    </source>
</evidence>
<dbReference type="InterPro" id="IPR012162">
    <property type="entry name" value="PNPase"/>
</dbReference>
<evidence type="ECO:0000256" key="7">
    <source>
        <dbReference type="ARBA" id="ARBA00022884"/>
    </source>
</evidence>
<dbReference type="InterPro" id="IPR012340">
    <property type="entry name" value="NA-bd_OB-fold"/>
</dbReference>
<dbReference type="GO" id="GO:0000175">
    <property type="term" value="F:3'-5'-RNA exonuclease activity"/>
    <property type="evidence" value="ECO:0007669"/>
    <property type="project" value="TreeGrafter"/>
</dbReference>
<reference evidence="11 12" key="1">
    <citation type="journal article" date="2016" name="Environ. Microbiol.">
        <title>Genomic resolution of a cold subsurface aquifer community provides metabolic insights for novel microbes adapted to high CO concentrations.</title>
        <authorList>
            <person name="Probst A.J."/>
            <person name="Castelle C.J."/>
            <person name="Singh A."/>
            <person name="Brown C.T."/>
            <person name="Anantharaman K."/>
            <person name="Sharon I."/>
            <person name="Hug L.A."/>
            <person name="Burstein D."/>
            <person name="Emerson J.B."/>
            <person name="Thomas B.C."/>
            <person name="Banfield J.F."/>
        </authorList>
    </citation>
    <scope>NUCLEOTIDE SEQUENCE [LARGE SCALE GENOMIC DNA]</scope>
    <source>
        <strain evidence="11">CG2_30_44_31</strain>
    </source>
</reference>
<sequence>MGIKSKTVVVNGQTITLEIGRYAEQAAAAVLAKCQDTVVLVTVVSGKEIPALGYFPLTVEYQEKLFASGIIKGSRWVKREGRPTDEAILKARLIDRSIRPLFPQGYMKEVQVIATVLSYDSTTDPEILSLIAASAALSLSSIPWNGPLGAVRLKSAKLDLVVSGSAEAIVMVEAGAHEASEAEVLQAMSQGHDEIKKVIKAIEELVKEAGQKKEEFVEEKINVDIKKQILAKTKSSIDDLIAGLKTAIHEKAMDLSEIQAAAKEDLPEIDQKIINLVTEDYLKTTLRQTVFAKKIRPDGRKPDEIRPITCEVGVLPRTHGSAMFKRGATQALTITTLGSPSLEQLIEDLEGETSKRYIHHYEFPPFSVGEAGRIGYPSRREIGHGALAERALEPMIPDENIFPYTIRVVSEIMSSNGSTSMASVCGSTLSLMDAGVPLIKPVAGIAMGLMVEGKDYLVLTDIQGAEDHLGDMDFKVAGTADGITALQMDIKIAGVTTEILSDALDKAKIARLSIMKIMNEVIAQPRAQLSQYAPKIKTLNIPVDKIGDLIGPGGRIIKKIIKDSGCKVDVDDDGRVVVTGTDQTKLTEALKQIDGLTREFKPGEEFDGKVVRVEAYGAFVELMPGRDGLVHVSRLSTGYVADPNTIVHLGDTLHVRVREIDDQGRVSLTCLTPEQEQQVPQRPSGGFRPGGFSGGRPPFRRPGRR</sequence>
<dbReference type="EMBL" id="MNXQ01000025">
    <property type="protein sequence ID" value="OIP03741.1"/>
    <property type="molecule type" value="Genomic_DNA"/>
</dbReference>
<keyword evidence="2 8" id="KW-0963">Cytoplasm</keyword>
<keyword evidence="3 8" id="KW-0808">Transferase</keyword>
<keyword evidence="7 8" id="KW-0694">RNA-binding</keyword>
<dbReference type="NCBIfam" id="TIGR03591">
    <property type="entry name" value="polynuc_phos"/>
    <property type="match status" value="1"/>
</dbReference>
<evidence type="ECO:0000256" key="4">
    <source>
        <dbReference type="ARBA" id="ARBA00022695"/>
    </source>
</evidence>
<evidence type="ECO:0000256" key="9">
    <source>
        <dbReference type="SAM" id="MobiDB-lite"/>
    </source>
</evidence>
<dbReference type="PANTHER" id="PTHR11252">
    <property type="entry name" value="POLYRIBONUCLEOTIDE NUCLEOTIDYLTRANSFERASE"/>
    <property type="match status" value="1"/>
</dbReference>
<organism evidence="11 12">
    <name type="scientific">Candidatus Beckwithbacteria bacterium CG2_30_44_31</name>
    <dbReference type="NCBI Taxonomy" id="1805035"/>
    <lineage>
        <taxon>Bacteria</taxon>
        <taxon>Candidatus Beckwithiibacteriota</taxon>
    </lineage>
</organism>
<comment type="caution">
    <text evidence="11">The sequence shown here is derived from an EMBL/GenBank/DDBJ whole genome shotgun (WGS) entry which is preliminary data.</text>
</comment>
<dbReference type="GO" id="GO:0006402">
    <property type="term" value="P:mRNA catabolic process"/>
    <property type="evidence" value="ECO:0007669"/>
    <property type="project" value="UniProtKB-UniRule"/>
</dbReference>
<dbReference type="InterPro" id="IPR015847">
    <property type="entry name" value="ExoRNase_PH_dom2"/>
</dbReference>
<dbReference type="FunFam" id="3.30.1370.10:FF:000001">
    <property type="entry name" value="Polyribonucleotide nucleotidyltransferase"/>
    <property type="match status" value="1"/>
</dbReference>
<dbReference type="FunFam" id="3.30.230.70:FF:000002">
    <property type="entry name" value="Polyribonucleotide nucleotidyltransferase"/>
    <property type="match status" value="1"/>
</dbReference>
<comment type="cofactor">
    <cofactor evidence="8">
        <name>Mg(2+)</name>
        <dbReference type="ChEBI" id="CHEBI:18420"/>
    </cofactor>
</comment>
<dbReference type="InterPro" id="IPR027408">
    <property type="entry name" value="PNPase/RNase_PH_dom_sf"/>
</dbReference>
<dbReference type="AlphaFoldDB" id="A0A1J5AXA4"/>
<evidence type="ECO:0000313" key="12">
    <source>
        <dbReference type="Proteomes" id="UP000183605"/>
    </source>
</evidence>
<protein>
    <recommendedName>
        <fullName evidence="8">Polyribonucleotide nucleotidyltransferase</fullName>
        <ecNumber evidence="8">2.7.7.8</ecNumber>
    </recommendedName>
    <alternativeName>
        <fullName evidence="8">Polynucleotide phosphorylase</fullName>
        <shortName evidence="8">PNPase</shortName>
    </alternativeName>
</protein>
<feature type="binding site" evidence="8">
    <location>
        <position position="467"/>
    </location>
    <ligand>
        <name>Mg(2+)</name>
        <dbReference type="ChEBI" id="CHEBI:18420"/>
    </ligand>
</feature>
<dbReference type="Pfam" id="PF00013">
    <property type="entry name" value="KH_1"/>
    <property type="match status" value="1"/>
</dbReference>
<gene>
    <name evidence="8" type="primary">pnp</name>
    <name evidence="11" type="ORF">AUK18_01240</name>
</gene>
<comment type="similarity">
    <text evidence="1 8">Belongs to the polyribonucleotide nucleotidyltransferase family.</text>
</comment>
<keyword evidence="5 8" id="KW-0479">Metal-binding</keyword>
<accession>A0A1J5AXA4</accession>
<dbReference type="GO" id="GO:0005829">
    <property type="term" value="C:cytosol"/>
    <property type="evidence" value="ECO:0007669"/>
    <property type="project" value="TreeGrafter"/>
</dbReference>
<dbReference type="PANTHER" id="PTHR11252:SF0">
    <property type="entry name" value="POLYRIBONUCLEOTIDE NUCLEOTIDYLTRANSFERASE 1, MITOCHONDRIAL"/>
    <property type="match status" value="1"/>
</dbReference>
<feature type="domain" description="S1 motif" evidence="10">
    <location>
        <begin position="603"/>
        <end position="671"/>
    </location>
</feature>
<keyword evidence="6 8" id="KW-0460">Magnesium</keyword>
<dbReference type="SUPFAM" id="SSF50249">
    <property type="entry name" value="Nucleic acid-binding proteins"/>
    <property type="match status" value="1"/>
</dbReference>
<dbReference type="SUPFAM" id="SSF55666">
    <property type="entry name" value="Ribonuclease PH domain 2-like"/>
    <property type="match status" value="2"/>
</dbReference>
<dbReference type="Gene3D" id="3.30.230.70">
    <property type="entry name" value="GHMP Kinase, N-terminal domain"/>
    <property type="match status" value="2"/>
</dbReference>
<feature type="binding site" evidence="8">
    <location>
        <position position="473"/>
    </location>
    <ligand>
        <name>Mg(2+)</name>
        <dbReference type="ChEBI" id="CHEBI:18420"/>
    </ligand>
</feature>
<dbReference type="PIRSF" id="PIRSF005499">
    <property type="entry name" value="PNPase"/>
    <property type="match status" value="1"/>
</dbReference>
<dbReference type="PROSITE" id="PS50084">
    <property type="entry name" value="KH_TYPE_1"/>
    <property type="match status" value="1"/>
</dbReference>
<dbReference type="Gene3D" id="2.40.50.140">
    <property type="entry name" value="Nucleic acid-binding proteins"/>
    <property type="match status" value="1"/>
</dbReference>
<dbReference type="GO" id="GO:0000287">
    <property type="term" value="F:magnesium ion binding"/>
    <property type="evidence" value="ECO:0007669"/>
    <property type="project" value="UniProtKB-UniRule"/>
</dbReference>
<dbReference type="GO" id="GO:0004654">
    <property type="term" value="F:polyribonucleotide nucleotidyltransferase activity"/>
    <property type="evidence" value="ECO:0007669"/>
    <property type="project" value="UniProtKB-UniRule"/>
</dbReference>
<evidence type="ECO:0000313" key="11">
    <source>
        <dbReference type="EMBL" id="OIP03741.1"/>
    </source>
</evidence>
<dbReference type="GO" id="GO:0003723">
    <property type="term" value="F:RNA binding"/>
    <property type="evidence" value="ECO:0007669"/>
    <property type="project" value="UniProtKB-UniRule"/>
</dbReference>
<dbReference type="InterPro" id="IPR004088">
    <property type="entry name" value="KH_dom_type_1"/>
</dbReference>
<dbReference type="CDD" id="cd02393">
    <property type="entry name" value="KH-I_PNPase"/>
    <property type="match status" value="1"/>
</dbReference>
<evidence type="ECO:0000256" key="1">
    <source>
        <dbReference type="ARBA" id="ARBA00007404"/>
    </source>
</evidence>
<dbReference type="Pfam" id="PF01138">
    <property type="entry name" value="RNase_PH"/>
    <property type="match status" value="2"/>
</dbReference>
<comment type="function">
    <text evidence="8">Involved in mRNA degradation. Catalyzes the phosphorolysis of single-stranded polyribonucleotides processively in the 3'- to 5'-direction.</text>
</comment>
<feature type="region of interest" description="Disordered" evidence="9">
    <location>
        <begin position="674"/>
        <end position="705"/>
    </location>
</feature>
<dbReference type="InterPro" id="IPR004087">
    <property type="entry name" value="KH_dom"/>
</dbReference>
<comment type="subcellular location">
    <subcellularLocation>
        <location evidence="8">Cytoplasm</location>
    </subcellularLocation>
</comment>
<dbReference type="EC" id="2.7.7.8" evidence="8"/>
<dbReference type="PROSITE" id="PS50126">
    <property type="entry name" value="S1"/>
    <property type="match status" value="1"/>
</dbReference>
<dbReference type="Proteomes" id="UP000183605">
    <property type="component" value="Unassembled WGS sequence"/>
</dbReference>
<evidence type="ECO:0000256" key="3">
    <source>
        <dbReference type="ARBA" id="ARBA00022679"/>
    </source>
</evidence>
<evidence type="ECO:0000256" key="8">
    <source>
        <dbReference type="HAMAP-Rule" id="MF_01595"/>
    </source>
</evidence>
<dbReference type="Gene3D" id="3.30.1370.10">
    <property type="entry name" value="K Homology domain, type 1"/>
    <property type="match status" value="1"/>
</dbReference>
<comment type="catalytic activity">
    <reaction evidence="8">
        <text>RNA(n+1) + phosphate = RNA(n) + a ribonucleoside 5'-diphosphate</text>
        <dbReference type="Rhea" id="RHEA:22096"/>
        <dbReference type="Rhea" id="RHEA-COMP:14527"/>
        <dbReference type="Rhea" id="RHEA-COMP:17342"/>
        <dbReference type="ChEBI" id="CHEBI:43474"/>
        <dbReference type="ChEBI" id="CHEBI:57930"/>
        <dbReference type="ChEBI" id="CHEBI:140395"/>
        <dbReference type="EC" id="2.7.7.8"/>
    </reaction>
</comment>
<evidence type="ECO:0000256" key="5">
    <source>
        <dbReference type="ARBA" id="ARBA00022723"/>
    </source>
</evidence>
<dbReference type="InterPro" id="IPR001247">
    <property type="entry name" value="ExoRNase_PH_dom1"/>
</dbReference>
<dbReference type="SUPFAM" id="SSF54791">
    <property type="entry name" value="Eukaryotic type KH-domain (KH-domain type I)"/>
    <property type="match status" value="1"/>
</dbReference>
<proteinExistence type="inferred from homology"/>
<dbReference type="CDD" id="cd11364">
    <property type="entry name" value="RNase_PH_PNPase_2"/>
    <property type="match status" value="1"/>
</dbReference>
<dbReference type="SUPFAM" id="SSF54211">
    <property type="entry name" value="Ribosomal protein S5 domain 2-like"/>
    <property type="match status" value="2"/>
</dbReference>
<dbReference type="HAMAP" id="MF_01595">
    <property type="entry name" value="PNPase"/>
    <property type="match status" value="1"/>
</dbReference>
<keyword evidence="4 8" id="KW-0548">Nucleotidyltransferase</keyword>
<dbReference type="InterPro" id="IPR036345">
    <property type="entry name" value="ExoRNase_PH_dom2_sf"/>
</dbReference>
<dbReference type="SMART" id="SM00316">
    <property type="entry name" value="S1"/>
    <property type="match status" value="1"/>
</dbReference>
<evidence type="ECO:0000256" key="6">
    <source>
        <dbReference type="ARBA" id="ARBA00022842"/>
    </source>
</evidence>
<name>A0A1J5AXA4_9BACT</name>
<dbReference type="Pfam" id="PF00575">
    <property type="entry name" value="S1"/>
    <property type="match status" value="1"/>
</dbReference>
<dbReference type="InterPro" id="IPR036612">
    <property type="entry name" value="KH_dom_type_1_sf"/>
</dbReference>
<dbReference type="NCBIfam" id="NF008805">
    <property type="entry name" value="PRK11824.1"/>
    <property type="match status" value="1"/>
</dbReference>
<dbReference type="SMART" id="SM00322">
    <property type="entry name" value="KH"/>
    <property type="match status" value="1"/>
</dbReference>
<dbReference type="Pfam" id="PF03725">
    <property type="entry name" value="RNase_PH_C"/>
    <property type="match status" value="1"/>
</dbReference>